<dbReference type="PANTHER" id="PTHR14009">
    <property type="entry name" value="LEUCINE ZIPPER-EF-HAND CONTAINING TRANSMEMBRANE PROTEIN"/>
    <property type="match status" value="1"/>
</dbReference>
<evidence type="ECO:0000256" key="4">
    <source>
        <dbReference type="ARBA" id="ARBA00022989"/>
    </source>
</evidence>
<evidence type="ECO:0000256" key="3">
    <source>
        <dbReference type="ARBA" id="ARBA00022792"/>
    </source>
</evidence>
<dbReference type="GO" id="GO:0043022">
    <property type="term" value="F:ribosome binding"/>
    <property type="evidence" value="ECO:0007669"/>
    <property type="project" value="InterPro"/>
</dbReference>
<accession>A0A8D9DXM8</accession>
<comment type="subcellular location">
    <subcellularLocation>
        <location evidence="1">Mitochondrion inner membrane</location>
        <topology evidence="1">Single-pass membrane protein</topology>
    </subcellularLocation>
</comment>
<protein>
    <submittedName>
        <fullName evidence="10">LETM1 domain-containing protein 1</fullName>
    </submittedName>
</protein>
<feature type="domain" description="Letm1 RBD" evidence="9">
    <location>
        <begin position="187"/>
        <end position="385"/>
    </location>
</feature>
<dbReference type="GO" id="GO:0005743">
    <property type="term" value="C:mitochondrial inner membrane"/>
    <property type="evidence" value="ECO:0007669"/>
    <property type="project" value="UniProtKB-SubCell"/>
</dbReference>
<evidence type="ECO:0000256" key="2">
    <source>
        <dbReference type="ARBA" id="ARBA00022692"/>
    </source>
</evidence>
<dbReference type="InterPro" id="IPR033122">
    <property type="entry name" value="LETM1-like_RBD"/>
</dbReference>
<evidence type="ECO:0000256" key="6">
    <source>
        <dbReference type="ARBA" id="ARBA00023136"/>
    </source>
</evidence>
<keyword evidence="5 7" id="KW-0496">Mitochondrion</keyword>
<name>A0A8D9DXM8_9HEMI</name>
<proteinExistence type="predicted"/>
<feature type="transmembrane region" description="Helical" evidence="8">
    <location>
        <begin position="143"/>
        <end position="166"/>
    </location>
</feature>
<organism evidence="10">
    <name type="scientific">Cacopsylla melanoneura</name>
    <dbReference type="NCBI Taxonomy" id="428564"/>
    <lineage>
        <taxon>Eukaryota</taxon>
        <taxon>Metazoa</taxon>
        <taxon>Ecdysozoa</taxon>
        <taxon>Arthropoda</taxon>
        <taxon>Hexapoda</taxon>
        <taxon>Insecta</taxon>
        <taxon>Pterygota</taxon>
        <taxon>Neoptera</taxon>
        <taxon>Paraneoptera</taxon>
        <taxon>Hemiptera</taxon>
        <taxon>Sternorrhyncha</taxon>
        <taxon>Psylloidea</taxon>
        <taxon>Psyllidae</taxon>
        <taxon>Psyllinae</taxon>
        <taxon>Cacopsylla</taxon>
    </lineage>
</organism>
<evidence type="ECO:0000256" key="7">
    <source>
        <dbReference type="PROSITE-ProRule" id="PRU01094"/>
    </source>
</evidence>
<dbReference type="InterPro" id="IPR044202">
    <property type="entry name" value="LETM1/MDM38-like"/>
</dbReference>
<dbReference type="PROSITE" id="PS51758">
    <property type="entry name" value="LETM1_RBD"/>
    <property type="match status" value="1"/>
</dbReference>
<evidence type="ECO:0000256" key="1">
    <source>
        <dbReference type="ARBA" id="ARBA00004434"/>
    </source>
</evidence>
<evidence type="ECO:0000256" key="5">
    <source>
        <dbReference type="ARBA" id="ARBA00023128"/>
    </source>
</evidence>
<reference evidence="10" key="1">
    <citation type="submission" date="2021-05" db="EMBL/GenBank/DDBJ databases">
        <authorList>
            <person name="Alioto T."/>
            <person name="Alioto T."/>
            <person name="Gomez Garrido J."/>
        </authorList>
    </citation>
    <scope>NUCLEOTIDE SEQUENCE</scope>
</reference>
<keyword evidence="6 8" id="KW-0472">Membrane</keyword>
<dbReference type="EMBL" id="HBUF01388665">
    <property type="protein sequence ID" value="CAG6733046.1"/>
    <property type="molecule type" value="Transcribed_RNA"/>
</dbReference>
<dbReference type="AlphaFoldDB" id="A0A8D9DXM8"/>
<evidence type="ECO:0000259" key="9">
    <source>
        <dbReference type="PROSITE" id="PS51758"/>
    </source>
</evidence>
<keyword evidence="2 8" id="KW-0812">Transmembrane</keyword>
<sequence>MIRSLCRPNGACYLVSQAVKKSNRFILPHPGIYHQVIWRSYADEAQPQEKKAVNPEVSAVKQFVFKKYFAYVQNYTSNILEKQFPDAIRIYRVFSVGIKDFIADFKEFYSILNKINASPKGLPRLTRKELELYYQFPKDMFTIAPVLLISALPFMNYVMFPLAYMFPYQLLTHHFWSLQQKSEFLLREQKKRLSYNKSVFQHLQSQLDILCVNRLHGKWSQVISKLGSGLHPTTQEVLDCQSLFGHIPYSLNALSTSHVKSLLKIHAMHTGWRRKTRLRQKAKAIYLMDCAILREGGAEALNYDELRYACALRGLNPTNMRQKDMTEWLMAWLRITDVINPDNLSLVLHCPVLLAYNHTNNWILRRPSFLETALKKTSASSSSSS</sequence>
<evidence type="ECO:0000256" key="8">
    <source>
        <dbReference type="SAM" id="Phobius"/>
    </source>
</evidence>
<keyword evidence="3" id="KW-0999">Mitochondrion inner membrane</keyword>
<evidence type="ECO:0000313" key="10">
    <source>
        <dbReference type="EMBL" id="CAG6733046.1"/>
    </source>
</evidence>
<dbReference type="GO" id="GO:0030003">
    <property type="term" value="P:intracellular monoatomic cation homeostasis"/>
    <property type="evidence" value="ECO:0007669"/>
    <property type="project" value="TreeGrafter"/>
</dbReference>
<keyword evidence="4 8" id="KW-1133">Transmembrane helix</keyword>
<dbReference type="Pfam" id="PF07766">
    <property type="entry name" value="LETM1_RBD"/>
    <property type="match status" value="1"/>
</dbReference>
<dbReference type="PANTHER" id="PTHR14009:SF13">
    <property type="entry name" value="LETM1 DOMAIN-CONTAINING PROTEIN 1"/>
    <property type="match status" value="1"/>
</dbReference>